<dbReference type="WBParaSite" id="HPLM_0000611001-mRNA-1">
    <property type="protein sequence ID" value="HPLM_0000611001-mRNA-1"/>
    <property type="gene ID" value="HPLM_0000611001"/>
</dbReference>
<dbReference type="AlphaFoldDB" id="A0A0N4W7J8"/>
<sequence length="102" mass="11499">MVKSRLAPPRRSVTIQRLELSVIAAGANLLSLLTEQLDIQLRRKYLRSDSAVSIAWTMSKKTLPVCVRNRVRKIRELTTDVTIRYVPTARTQQKSAVGAHLS</sequence>
<evidence type="ECO:0000313" key="3">
    <source>
        <dbReference type="WBParaSite" id="HPLM_0000611001-mRNA-1"/>
    </source>
</evidence>
<organism evidence="3">
    <name type="scientific">Haemonchus placei</name>
    <name type="common">Barber's pole worm</name>
    <dbReference type="NCBI Taxonomy" id="6290"/>
    <lineage>
        <taxon>Eukaryota</taxon>
        <taxon>Metazoa</taxon>
        <taxon>Ecdysozoa</taxon>
        <taxon>Nematoda</taxon>
        <taxon>Chromadorea</taxon>
        <taxon>Rhabditida</taxon>
        <taxon>Rhabditina</taxon>
        <taxon>Rhabditomorpha</taxon>
        <taxon>Strongyloidea</taxon>
        <taxon>Trichostrongylidae</taxon>
        <taxon>Haemonchus</taxon>
    </lineage>
</organism>
<dbReference type="OrthoDB" id="5872779at2759"/>
<dbReference type="EMBL" id="UZAF01016439">
    <property type="protein sequence ID" value="VDO27992.1"/>
    <property type="molecule type" value="Genomic_DNA"/>
</dbReference>
<protein>
    <submittedName>
        <fullName evidence="3">Tnp_DDE_dom domain-containing protein</fullName>
    </submittedName>
</protein>
<gene>
    <name evidence="1" type="ORF">HPLM_LOCUS6102</name>
</gene>
<keyword evidence="2" id="KW-1185">Reference proteome</keyword>
<reference evidence="1 2" key="2">
    <citation type="submission" date="2018-11" db="EMBL/GenBank/DDBJ databases">
        <authorList>
            <consortium name="Pathogen Informatics"/>
        </authorList>
    </citation>
    <scope>NUCLEOTIDE SEQUENCE [LARGE SCALE GENOMIC DNA]</scope>
    <source>
        <strain evidence="1 2">MHpl1</strain>
    </source>
</reference>
<dbReference type="Proteomes" id="UP000268014">
    <property type="component" value="Unassembled WGS sequence"/>
</dbReference>
<reference evidence="3" key="1">
    <citation type="submission" date="2017-02" db="UniProtKB">
        <authorList>
            <consortium name="WormBaseParasite"/>
        </authorList>
    </citation>
    <scope>IDENTIFICATION</scope>
</reference>
<name>A0A0N4W7J8_HAEPC</name>
<evidence type="ECO:0000313" key="1">
    <source>
        <dbReference type="EMBL" id="VDO27992.1"/>
    </source>
</evidence>
<proteinExistence type="predicted"/>
<accession>A0A0N4W7J8</accession>
<dbReference type="InterPro" id="IPR008042">
    <property type="entry name" value="Retrotrans_Pao"/>
</dbReference>
<dbReference type="Pfam" id="PF05380">
    <property type="entry name" value="Peptidase_A17"/>
    <property type="match status" value="1"/>
</dbReference>
<evidence type="ECO:0000313" key="2">
    <source>
        <dbReference type="Proteomes" id="UP000268014"/>
    </source>
</evidence>